<dbReference type="AlphaFoldDB" id="A0A6L8KD29"/>
<organism evidence="2 3">
    <name type="scientific">Duganella flavida</name>
    <dbReference type="NCBI Taxonomy" id="2692175"/>
    <lineage>
        <taxon>Bacteria</taxon>
        <taxon>Pseudomonadati</taxon>
        <taxon>Pseudomonadota</taxon>
        <taxon>Betaproteobacteria</taxon>
        <taxon>Burkholderiales</taxon>
        <taxon>Oxalobacteraceae</taxon>
        <taxon>Telluria group</taxon>
        <taxon>Duganella</taxon>
    </lineage>
</organism>
<dbReference type="PANTHER" id="PTHR34322">
    <property type="entry name" value="TRANSPOSASE, Y1_TNP DOMAIN-CONTAINING"/>
    <property type="match status" value="1"/>
</dbReference>
<evidence type="ECO:0000313" key="2">
    <source>
        <dbReference type="EMBL" id="MYM22341.1"/>
    </source>
</evidence>
<name>A0A6L8KD29_9BURK</name>
<dbReference type="Gene3D" id="3.30.70.1290">
    <property type="entry name" value="Transposase IS200-like"/>
    <property type="match status" value="1"/>
</dbReference>
<reference evidence="2 3" key="1">
    <citation type="submission" date="2019-12" db="EMBL/GenBank/DDBJ databases">
        <title>Novel species isolated from a subtropical stream in China.</title>
        <authorList>
            <person name="Lu H."/>
        </authorList>
    </citation>
    <scope>NUCLEOTIDE SEQUENCE [LARGE SCALE GENOMIC DNA]</scope>
    <source>
        <strain evidence="2 3">FT135W</strain>
    </source>
</reference>
<dbReference type="Pfam" id="PF01797">
    <property type="entry name" value="Y1_Tnp"/>
    <property type="match status" value="1"/>
</dbReference>
<dbReference type="SUPFAM" id="SSF143422">
    <property type="entry name" value="Transposase IS200-like"/>
    <property type="match status" value="1"/>
</dbReference>
<dbReference type="Proteomes" id="UP000479335">
    <property type="component" value="Unassembled WGS sequence"/>
</dbReference>
<comment type="caution">
    <text evidence="2">The sequence shown here is derived from an EMBL/GenBank/DDBJ whole genome shotgun (WGS) entry which is preliminary data.</text>
</comment>
<dbReference type="PANTHER" id="PTHR34322:SF2">
    <property type="entry name" value="TRANSPOSASE IS200-LIKE DOMAIN-CONTAINING PROTEIN"/>
    <property type="match status" value="1"/>
</dbReference>
<feature type="domain" description="Transposase IS200-like" evidence="1">
    <location>
        <begin position="9"/>
        <end position="123"/>
    </location>
</feature>
<sequence length="277" mass="31939">MTRPLRLEYPGALYHVTSRGDRKAPIFRDDTDRAMWLQTLGEVCGQFQFVVYAFCQMGNHYHLLVETLDGKLARGMRQLNGIYSQYFNRRHELVGHVFQGRYNAILVEKHSYLCELARYIVLNPVRAHLVRSPEEWAWSSYNHTYTELPAPSWLDVQWLLSKFSSPHHHARESYRKFVLAGVGLASPLKDTYRQLILGSEQFIKQLQLPAEVLNINGVSKVQRSSLALSLKAYQQQLPDRDTAMAEAYRSHAYTLSEIARHFGVSLTTASRAVKKRL</sequence>
<dbReference type="GO" id="GO:0004803">
    <property type="term" value="F:transposase activity"/>
    <property type="evidence" value="ECO:0007669"/>
    <property type="project" value="InterPro"/>
</dbReference>
<dbReference type="SUPFAM" id="SSF88659">
    <property type="entry name" value="Sigma3 and sigma4 domains of RNA polymerase sigma factors"/>
    <property type="match status" value="1"/>
</dbReference>
<dbReference type="InterPro" id="IPR002686">
    <property type="entry name" value="Transposase_17"/>
</dbReference>
<dbReference type="GO" id="GO:0003677">
    <property type="term" value="F:DNA binding"/>
    <property type="evidence" value="ECO:0007669"/>
    <property type="project" value="InterPro"/>
</dbReference>
<proteinExistence type="predicted"/>
<accession>A0A6L8KD29</accession>
<dbReference type="InterPro" id="IPR013324">
    <property type="entry name" value="RNA_pol_sigma_r3/r4-like"/>
</dbReference>
<gene>
    <name evidence="2" type="ORF">GTP46_06770</name>
</gene>
<evidence type="ECO:0000313" key="3">
    <source>
        <dbReference type="Proteomes" id="UP000479335"/>
    </source>
</evidence>
<dbReference type="GO" id="GO:0006313">
    <property type="term" value="P:DNA transposition"/>
    <property type="evidence" value="ECO:0007669"/>
    <property type="project" value="InterPro"/>
</dbReference>
<dbReference type="InterPro" id="IPR036515">
    <property type="entry name" value="Transposase_17_sf"/>
</dbReference>
<dbReference type="EMBL" id="WWCN01000003">
    <property type="protein sequence ID" value="MYM22341.1"/>
    <property type="molecule type" value="Genomic_DNA"/>
</dbReference>
<evidence type="ECO:0000259" key="1">
    <source>
        <dbReference type="SMART" id="SM01321"/>
    </source>
</evidence>
<protein>
    <submittedName>
        <fullName evidence="2">Addiction module toxin RelE</fullName>
    </submittedName>
</protein>
<keyword evidence="3" id="KW-1185">Reference proteome</keyword>
<dbReference type="SMART" id="SM01321">
    <property type="entry name" value="Y1_Tnp"/>
    <property type="match status" value="1"/>
</dbReference>